<keyword evidence="7 10" id="KW-0648">Protein biosynthesis</keyword>
<dbReference type="Pfam" id="PF01921">
    <property type="entry name" value="tRNA-synt_1f"/>
    <property type="match status" value="1"/>
</dbReference>
<dbReference type="PROSITE" id="PS00178">
    <property type="entry name" value="AA_TRNA_LIGASE_I"/>
    <property type="match status" value="1"/>
</dbReference>
<dbReference type="Gene3D" id="1.10.10.350">
    <property type="match status" value="1"/>
</dbReference>
<keyword evidence="3 10" id="KW-0963">Cytoplasm</keyword>
<keyword evidence="5 10" id="KW-0547">Nucleotide-binding</keyword>
<evidence type="ECO:0000256" key="8">
    <source>
        <dbReference type="ARBA" id="ARBA00023146"/>
    </source>
</evidence>
<dbReference type="HAMAP" id="MF_00177">
    <property type="entry name" value="Lys_tRNA_synth_class1"/>
    <property type="match status" value="1"/>
</dbReference>
<evidence type="ECO:0000256" key="11">
    <source>
        <dbReference type="SAM" id="MobiDB-lite"/>
    </source>
</evidence>
<dbReference type="EMBL" id="JAJNDB010000007">
    <property type="protein sequence ID" value="MCD2197039.1"/>
    <property type="molecule type" value="Genomic_DNA"/>
</dbReference>
<dbReference type="InterPro" id="IPR020751">
    <property type="entry name" value="aa-tRNA-synth_I_codon-bd_sub2"/>
</dbReference>
<keyword evidence="8 10" id="KW-0030">Aminoacyl-tRNA synthetase</keyword>
<dbReference type="InterPro" id="IPR001412">
    <property type="entry name" value="aa-tRNA-synth_I_CS"/>
</dbReference>
<dbReference type="EC" id="6.1.1.6" evidence="10"/>
<dbReference type="GO" id="GO:0004824">
    <property type="term" value="F:lysine-tRNA ligase activity"/>
    <property type="evidence" value="ECO:0007669"/>
    <property type="project" value="UniProtKB-EC"/>
</dbReference>
<feature type="compositionally biased region" description="Acidic residues" evidence="11">
    <location>
        <begin position="190"/>
        <end position="212"/>
    </location>
</feature>
<evidence type="ECO:0000256" key="2">
    <source>
        <dbReference type="ARBA" id="ARBA00005594"/>
    </source>
</evidence>
<dbReference type="InterPro" id="IPR008925">
    <property type="entry name" value="aa_tRNA-synth_I_cd-bd_sf"/>
</dbReference>
<gene>
    <name evidence="10 12" type="primary">lysS</name>
    <name evidence="12" type="ORF">LQ327_27070</name>
</gene>
<protein>
    <recommendedName>
        <fullName evidence="10">Lysine--tRNA ligase</fullName>
        <ecNumber evidence="10">6.1.1.6</ecNumber>
    </recommendedName>
    <alternativeName>
        <fullName evidence="10">Lysyl-tRNA synthetase</fullName>
        <shortName evidence="10">LysRS</shortName>
    </alternativeName>
</protein>
<comment type="similarity">
    <text evidence="2 10">Belongs to the class-I aminoacyl-tRNA synthetase family.</text>
</comment>
<dbReference type="NCBIfam" id="TIGR00467">
    <property type="entry name" value="lysS_arch"/>
    <property type="match status" value="1"/>
</dbReference>
<evidence type="ECO:0000256" key="6">
    <source>
        <dbReference type="ARBA" id="ARBA00022840"/>
    </source>
</evidence>
<keyword evidence="13" id="KW-1185">Reference proteome</keyword>
<comment type="catalytic activity">
    <reaction evidence="9 10">
        <text>tRNA(Lys) + L-lysine + ATP = L-lysyl-tRNA(Lys) + AMP + diphosphate</text>
        <dbReference type="Rhea" id="RHEA:20792"/>
        <dbReference type="Rhea" id="RHEA-COMP:9696"/>
        <dbReference type="Rhea" id="RHEA-COMP:9697"/>
        <dbReference type="ChEBI" id="CHEBI:30616"/>
        <dbReference type="ChEBI" id="CHEBI:32551"/>
        <dbReference type="ChEBI" id="CHEBI:33019"/>
        <dbReference type="ChEBI" id="CHEBI:78442"/>
        <dbReference type="ChEBI" id="CHEBI:78529"/>
        <dbReference type="ChEBI" id="CHEBI:456215"/>
        <dbReference type="EC" id="6.1.1.6"/>
    </reaction>
</comment>
<dbReference type="InterPro" id="IPR014729">
    <property type="entry name" value="Rossmann-like_a/b/a_fold"/>
</dbReference>
<evidence type="ECO:0000256" key="3">
    <source>
        <dbReference type="ARBA" id="ARBA00022490"/>
    </source>
</evidence>
<evidence type="ECO:0000313" key="12">
    <source>
        <dbReference type="EMBL" id="MCD2197039.1"/>
    </source>
</evidence>
<reference evidence="12 13" key="1">
    <citation type="submission" date="2021-11" db="EMBL/GenBank/DDBJ databases">
        <title>Draft genome sequence of Actinomycetospora sp. SF1 isolated from the rhizosphere soil.</title>
        <authorList>
            <person name="Duangmal K."/>
            <person name="Chantavorakit T."/>
        </authorList>
    </citation>
    <scope>NUCLEOTIDE SEQUENCE [LARGE SCALE GENOMIC DNA]</scope>
    <source>
        <strain evidence="12 13">TBRC 5722</strain>
    </source>
</reference>
<dbReference type="Proteomes" id="UP001199469">
    <property type="component" value="Unassembled WGS sequence"/>
</dbReference>
<evidence type="ECO:0000256" key="5">
    <source>
        <dbReference type="ARBA" id="ARBA00022741"/>
    </source>
</evidence>
<evidence type="ECO:0000256" key="1">
    <source>
        <dbReference type="ARBA" id="ARBA00004496"/>
    </source>
</evidence>
<dbReference type="PANTHER" id="PTHR37940">
    <property type="entry name" value="LYSINE--TRNA LIGASE"/>
    <property type="match status" value="1"/>
</dbReference>
<name>A0ABS8PFL6_9PSEU</name>
<sequence>MSRRRGGGGAEQESTSQDWVATLADEVIAAHEKEDPDGARAIVCASGLSPSGPIHLGNLREVLTPHLVADEIRRRGIACEHLISWDDFDRYRRVPKGVEGVDDSWAEHVGKPLTSVPPPRGSEYANWAEHFKAPMIDALERLGVPYRGISQTEMYTSGAYVEQTLLAMRERSRIDGVLGRFRTRKNAETADSDDDGEGDDGVDPDEAPFDEDLAGSASGEYFPYKPYCGACGTDETAIVAYDDATTEMTFTCACGSSQTVLLREFTRGKLVWKVDWPMRWAYEGVDFEPSGVDHSSPGSSYEVGGLLVSEIFGGRQPIGPMYAFVGISGQAKMSSSKGGVPTPSSALEVFEAPLLRWLYARRRPNQAIKVAFDAELHRLYDEWDALSRKVAAGTTGAIETLGHARSVATAERTLPTTPQPVSFRTLTSVVDVTTGDPEQLGRLLSGLVPGDPEEPVTLDDLQPRLGCAEHWVEHYMPEESHTRLLAAPDTALVESLDDTDRESLRLLLDGLEQDWSLDGLTSLVYGVPKIQAGLPMDTKPTDELKASQRRFFVLLYRLLVGSDTGPRLPTLLLAAGPDAVRRQLRM</sequence>
<evidence type="ECO:0000256" key="9">
    <source>
        <dbReference type="ARBA" id="ARBA00048573"/>
    </source>
</evidence>
<organism evidence="12 13">
    <name type="scientific">Actinomycetospora endophytica</name>
    <dbReference type="NCBI Taxonomy" id="2291215"/>
    <lineage>
        <taxon>Bacteria</taxon>
        <taxon>Bacillati</taxon>
        <taxon>Actinomycetota</taxon>
        <taxon>Actinomycetes</taxon>
        <taxon>Pseudonocardiales</taxon>
        <taxon>Pseudonocardiaceae</taxon>
        <taxon>Actinomycetospora</taxon>
    </lineage>
</organism>
<evidence type="ECO:0000256" key="7">
    <source>
        <dbReference type="ARBA" id="ARBA00022917"/>
    </source>
</evidence>
<evidence type="ECO:0000313" key="13">
    <source>
        <dbReference type="Proteomes" id="UP001199469"/>
    </source>
</evidence>
<dbReference type="SUPFAM" id="SSF48163">
    <property type="entry name" value="An anticodon-binding domain of class I aminoacyl-tRNA synthetases"/>
    <property type="match status" value="1"/>
</dbReference>
<dbReference type="SUPFAM" id="SSF52374">
    <property type="entry name" value="Nucleotidylyl transferase"/>
    <property type="match status" value="1"/>
</dbReference>
<proteinExistence type="inferred from homology"/>
<comment type="subcellular location">
    <subcellularLocation>
        <location evidence="1 10">Cytoplasm</location>
    </subcellularLocation>
</comment>
<dbReference type="PANTHER" id="PTHR37940:SF1">
    <property type="entry name" value="LYSINE--TRNA LIGASE"/>
    <property type="match status" value="1"/>
</dbReference>
<comment type="caution">
    <text evidence="10">Lacks conserved residue(s) required for the propagation of feature annotation.</text>
</comment>
<comment type="caution">
    <text evidence="12">The sequence shown here is derived from an EMBL/GenBank/DDBJ whole genome shotgun (WGS) entry which is preliminary data.</text>
</comment>
<evidence type="ECO:0000256" key="4">
    <source>
        <dbReference type="ARBA" id="ARBA00022598"/>
    </source>
</evidence>
<feature type="region of interest" description="Disordered" evidence="11">
    <location>
        <begin position="185"/>
        <end position="212"/>
    </location>
</feature>
<keyword evidence="6 10" id="KW-0067">ATP-binding</keyword>
<evidence type="ECO:0000256" key="10">
    <source>
        <dbReference type="HAMAP-Rule" id="MF_00177"/>
    </source>
</evidence>
<keyword evidence="4 10" id="KW-0436">Ligase</keyword>
<dbReference type="Gene3D" id="3.40.50.620">
    <property type="entry name" value="HUPs"/>
    <property type="match status" value="2"/>
</dbReference>
<dbReference type="InterPro" id="IPR042078">
    <property type="entry name" value="Lys-tRNA-ligase_SC_fold"/>
</dbReference>
<feature type="short sequence motif" description="'KMSKS' region" evidence="10">
    <location>
        <begin position="332"/>
        <end position="336"/>
    </location>
</feature>
<feature type="short sequence motif" description="'HIGH' region" evidence="10">
    <location>
        <begin position="50"/>
        <end position="58"/>
    </location>
</feature>
<dbReference type="RefSeq" id="WP_230738928.1">
    <property type="nucleotide sequence ID" value="NZ_JAJNDB010000007.1"/>
</dbReference>
<dbReference type="InterPro" id="IPR002904">
    <property type="entry name" value="Lys-tRNA-ligase"/>
</dbReference>
<accession>A0ABS8PFL6</accession>
<dbReference type="Gene3D" id="6.10.20.10">
    <property type="entry name" value="Lysine tRNA ligase, stem contact fold domain"/>
    <property type="match status" value="1"/>
</dbReference>